<proteinExistence type="predicted"/>
<keyword evidence="1" id="KW-1133">Transmembrane helix</keyword>
<dbReference type="CDD" id="cd01610">
    <property type="entry name" value="PAP2_like"/>
    <property type="match status" value="1"/>
</dbReference>
<feature type="domain" description="Phosphatidic acid phosphatase type 2/haloperoxidase" evidence="2">
    <location>
        <begin position="20"/>
        <end position="141"/>
    </location>
</feature>
<evidence type="ECO:0000313" key="4">
    <source>
        <dbReference type="Proteomes" id="UP000649753"/>
    </source>
</evidence>
<dbReference type="SMART" id="SM00014">
    <property type="entry name" value="acidPPc"/>
    <property type="match status" value="1"/>
</dbReference>
<evidence type="ECO:0000256" key="1">
    <source>
        <dbReference type="SAM" id="Phobius"/>
    </source>
</evidence>
<dbReference type="InterPro" id="IPR036938">
    <property type="entry name" value="PAP2/HPO_sf"/>
</dbReference>
<feature type="transmembrane region" description="Helical" evidence="1">
    <location>
        <begin position="107"/>
        <end position="140"/>
    </location>
</feature>
<evidence type="ECO:0000259" key="2">
    <source>
        <dbReference type="SMART" id="SM00014"/>
    </source>
</evidence>
<dbReference type="EMBL" id="JADBEB010000001">
    <property type="protein sequence ID" value="MBE1486391.1"/>
    <property type="molecule type" value="Genomic_DNA"/>
</dbReference>
<reference evidence="3" key="1">
    <citation type="submission" date="2020-10" db="EMBL/GenBank/DDBJ databases">
        <title>Sequencing the genomes of 1000 actinobacteria strains.</title>
        <authorList>
            <person name="Klenk H.-P."/>
        </authorList>
    </citation>
    <scope>NUCLEOTIDE SEQUENCE</scope>
    <source>
        <strain evidence="3">DSM 46832</strain>
    </source>
</reference>
<dbReference type="Proteomes" id="UP000649753">
    <property type="component" value="Unassembled WGS sequence"/>
</dbReference>
<keyword evidence="4" id="KW-1185">Reference proteome</keyword>
<protein>
    <submittedName>
        <fullName evidence="3">Branched-subunit amino acid transport protein</fullName>
    </submittedName>
</protein>
<name>A0A927R601_9ACTN</name>
<dbReference type="SUPFAM" id="SSF48317">
    <property type="entry name" value="Acid phosphatase/Vanadium-dependent haloperoxidase"/>
    <property type="match status" value="1"/>
</dbReference>
<keyword evidence="1" id="KW-0472">Membrane</keyword>
<keyword evidence="1" id="KW-0812">Transmembrane</keyword>
<dbReference type="InterPro" id="IPR000326">
    <property type="entry name" value="PAP2/HPO"/>
</dbReference>
<organism evidence="3 4">
    <name type="scientific">Plantactinospora soyae</name>
    <dbReference type="NCBI Taxonomy" id="1544732"/>
    <lineage>
        <taxon>Bacteria</taxon>
        <taxon>Bacillati</taxon>
        <taxon>Actinomycetota</taxon>
        <taxon>Actinomycetes</taxon>
        <taxon>Micromonosporales</taxon>
        <taxon>Micromonosporaceae</taxon>
        <taxon>Plantactinospora</taxon>
    </lineage>
</organism>
<feature type="transmembrane region" description="Helical" evidence="1">
    <location>
        <begin position="81"/>
        <end position="101"/>
    </location>
</feature>
<comment type="caution">
    <text evidence="3">The sequence shown here is derived from an EMBL/GenBank/DDBJ whole genome shotgun (WGS) entry which is preliminary data.</text>
</comment>
<accession>A0A927R601</accession>
<gene>
    <name evidence="3" type="ORF">H4W31_002029</name>
</gene>
<dbReference type="Pfam" id="PF01569">
    <property type="entry name" value="PAP2"/>
    <property type="match status" value="1"/>
</dbReference>
<sequence length="170" mass="18573">MTVLALFIAIIQAWRHKTIKPMILWGGAFLLLYLIVGVPKIYLRRGAPADLQVDAVELFSKPFCGGAACMSYPSGHAANSIVWYGLGALLLGTLLHSHAYFLVRVLVASIVAVATVISGFHWATDTLAGVLAGAAIYLLLRQLDNYLSGYQLPLDPRRLWPIRRLRDSGA</sequence>
<dbReference type="AlphaFoldDB" id="A0A927R601"/>
<dbReference type="Gene3D" id="1.20.144.10">
    <property type="entry name" value="Phosphatidic acid phosphatase type 2/haloperoxidase"/>
    <property type="match status" value="1"/>
</dbReference>
<feature type="transmembrane region" description="Helical" evidence="1">
    <location>
        <begin position="25"/>
        <end position="43"/>
    </location>
</feature>
<evidence type="ECO:0000313" key="3">
    <source>
        <dbReference type="EMBL" id="MBE1486391.1"/>
    </source>
</evidence>